<proteinExistence type="predicted"/>
<dbReference type="Pfam" id="PF13432">
    <property type="entry name" value="TPR_16"/>
    <property type="match status" value="1"/>
</dbReference>
<dbReference type="PANTHER" id="PTHR12558:SF9">
    <property type="entry name" value="CELL DIVISION CYCLE PROTEIN 16 HOMOLOG"/>
    <property type="match status" value="1"/>
</dbReference>
<evidence type="ECO:0000256" key="2">
    <source>
        <dbReference type="ARBA" id="ARBA00022737"/>
    </source>
</evidence>
<dbReference type="SMART" id="SM00028">
    <property type="entry name" value="TPR"/>
    <property type="match status" value="11"/>
</dbReference>
<protein>
    <submittedName>
        <fullName evidence="6">Uncharacterized protein</fullName>
    </submittedName>
</protein>
<dbReference type="Pfam" id="PF13174">
    <property type="entry name" value="TPR_6"/>
    <property type="match status" value="1"/>
</dbReference>
<keyword evidence="1" id="KW-0132">Cell division</keyword>
<keyword evidence="5" id="KW-0131">Cell cycle</keyword>
<dbReference type="AlphaFoldDB" id="A0A3B1BFB9"/>
<evidence type="ECO:0000256" key="1">
    <source>
        <dbReference type="ARBA" id="ARBA00022618"/>
    </source>
</evidence>
<dbReference type="InterPro" id="IPR019734">
    <property type="entry name" value="TPR_rpt"/>
</dbReference>
<evidence type="ECO:0000256" key="3">
    <source>
        <dbReference type="ARBA" id="ARBA00022776"/>
    </source>
</evidence>
<dbReference type="GO" id="GO:0005680">
    <property type="term" value="C:anaphase-promoting complex"/>
    <property type="evidence" value="ECO:0007669"/>
    <property type="project" value="TreeGrafter"/>
</dbReference>
<organism evidence="6">
    <name type="scientific">hydrothermal vent metagenome</name>
    <dbReference type="NCBI Taxonomy" id="652676"/>
    <lineage>
        <taxon>unclassified sequences</taxon>
        <taxon>metagenomes</taxon>
        <taxon>ecological metagenomes</taxon>
    </lineage>
</organism>
<dbReference type="PROSITE" id="PS50005">
    <property type="entry name" value="TPR"/>
    <property type="match status" value="3"/>
</dbReference>
<dbReference type="PANTHER" id="PTHR12558">
    <property type="entry name" value="CELL DIVISION CYCLE 16,23,27"/>
    <property type="match status" value="1"/>
</dbReference>
<evidence type="ECO:0000313" key="6">
    <source>
        <dbReference type="EMBL" id="VAX16809.1"/>
    </source>
</evidence>
<evidence type="ECO:0000256" key="5">
    <source>
        <dbReference type="ARBA" id="ARBA00023306"/>
    </source>
</evidence>
<dbReference type="InterPro" id="IPR011990">
    <property type="entry name" value="TPR-like_helical_dom_sf"/>
</dbReference>
<name>A0A3B1BFB9_9ZZZZ</name>
<dbReference type="Gene3D" id="1.25.40.10">
    <property type="entry name" value="Tetratricopeptide repeat domain"/>
    <property type="match status" value="5"/>
</dbReference>
<keyword evidence="3" id="KW-0498">Mitosis</keyword>
<dbReference type="GO" id="GO:0005737">
    <property type="term" value="C:cytoplasm"/>
    <property type="evidence" value="ECO:0007669"/>
    <property type="project" value="TreeGrafter"/>
</dbReference>
<accession>A0A3B1BFB9</accession>
<sequence>MNSNQWIFRILSVLVAVCSFFTGFQYAAGASTTINDIRFADRKDHSSMSIIADLLPELKLSFDRKSKTLSVRLVSASGAKIVEGLKYSDTIIDSVSAVEDQSTGDTLIKVKFKVANISFYKTSSSGKPGLTLNFREIKKPMRIKGAAPQRMTAKALKPADQKKKVAVTQKPAISKEKRARLAVLDEKYRKQEAEAGRKKYVEIMNKFRQFKFKKAASLSGEFLKQYPKSIYRQQIYFTKAESLYLLAKFEDKSAISDALEAYNEAIATYPESPLIPQALMHKGNLYAQQEFFIEAVTEYGGLIQASPKGKYSVPAMFARGKIYITQKKYKKAYNELEKILILFPNRREVRDVKYLIAQSYSDRGKYKIADTIFREALKQWPTYPKSHPKVYFTIASNRYKLGAVKQAMEDWYSIVNLFPTSQQARRAMLSIGDVYVETGQKRKAANIFERTIIRYPKNDESVMAKMRLASLGAEDPDLLKHSRIFDYSAFEKPFETLNNIIRKGPVKKFGQEALLRKGEAYTTQKRYLAAVIAFKELLRTIPDSRMSDKVFNLVRENFLEMIRAFYKEDGFFMVLITYYDNFDPFLRSIENPDILVKIAHSYSKMTLDDRAIEYYRLANKFDKKQTLLPQTAFKIAEATLRKGRYKKAERSLKLYLDQFRTSPYMITAWHLLGDAIYEQGRHVEAATQWRLALEADTGNPRVSKTAFKLANYFRKNRSYSMAIDSYNLAIDAHKPMGASSSGEGFIIKESYYQLAESYYLDQDYPAAIQEASIAKTRYRDDERNVWMDYIMSSSYEKINMDEMAMASLKNISKNNSASTVGKVASSRLDNFEWKRKNPDLFVD</sequence>
<reference evidence="6" key="1">
    <citation type="submission" date="2018-06" db="EMBL/GenBank/DDBJ databases">
        <authorList>
            <person name="Zhirakovskaya E."/>
        </authorList>
    </citation>
    <scope>NUCLEOTIDE SEQUENCE</scope>
</reference>
<dbReference type="Pfam" id="PF13181">
    <property type="entry name" value="TPR_8"/>
    <property type="match status" value="1"/>
</dbReference>
<dbReference type="GO" id="GO:0051301">
    <property type="term" value="P:cell division"/>
    <property type="evidence" value="ECO:0007669"/>
    <property type="project" value="UniProtKB-KW"/>
</dbReference>
<keyword evidence="2" id="KW-0677">Repeat</keyword>
<keyword evidence="4" id="KW-0833">Ubl conjugation pathway</keyword>
<dbReference type="SUPFAM" id="SSF48452">
    <property type="entry name" value="TPR-like"/>
    <property type="match status" value="3"/>
</dbReference>
<dbReference type="GO" id="GO:0031145">
    <property type="term" value="P:anaphase-promoting complex-dependent catabolic process"/>
    <property type="evidence" value="ECO:0007669"/>
    <property type="project" value="TreeGrafter"/>
</dbReference>
<dbReference type="GO" id="GO:0016567">
    <property type="term" value="P:protein ubiquitination"/>
    <property type="evidence" value="ECO:0007669"/>
    <property type="project" value="TreeGrafter"/>
</dbReference>
<evidence type="ECO:0000256" key="4">
    <source>
        <dbReference type="ARBA" id="ARBA00022786"/>
    </source>
</evidence>
<dbReference type="GO" id="GO:0045842">
    <property type="term" value="P:positive regulation of mitotic metaphase/anaphase transition"/>
    <property type="evidence" value="ECO:0007669"/>
    <property type="project" value="TreeGrafter"/>
</dbReference>
<dbReference type="EMBL" id="UOGB01000067">
    <property type="protein sequence ID" value="VAX16809.1"/>
    <property type="molecule type" value="Genomic_DNA"/>
</dbReference>
<gene>
    <name evidence="6" type="ORF">MNBD_NITROSPINAE03-1835</name>
</gene>